<keyword evidence="2" id="KW-0472">Membrane</keyword>
<evidence type="ECO:0000313" key="5">
    <source>
        <dbReference type="Proteomes" id="UP001299546"/>
    </source>
</evidence>
<feature type="compositionally biased region" description="Polar residues" evidence="1">
    <location>
        <begin position="380"/>
        <end position="389"/>
    </location>
</feature>
<keyword evidence="3" id="KW-0732">Signal</keyword>
<feature type="transmembrane region" description="Helical" evidence="2">
    <location>
        <begin position="332"/>
        <end position="356"/>
    </location>
</feature>
<dbReference type="Proteomes" id="UP001299546">
    <property type="component" value="Unassembled WGS sequence"/>
</dbReference>
<evidence type="ECO:0008006" key="6">
    <source>
        <dbReference type="Google" id="ProtNLM"/>
    </source>
</evidence>
<feature type="signal peptide" evidence="3">
    <location>
        <begin position="1"/>
        <end position="27"/>
    </location>
</feature>
<comment type="caution">
    <text evidence="4">The sequence shown here is derived from an EMBL/GenBank/DDBJ whole genome shotgun (WGS) entry which is preliminary data.</text>
</comment>
<dbReference type="RefSeq" id="WP_066731378.1">
    <property type="nucleotide sequence ID" value="NZ_JAJCIQ010000010.1"/>
</dbReference>
<feature type="compositionally biased region" description="Basic and acidic residues" evidence="1">
    <location>
        <begin position="454"/>
        <end position="467"/>
    </location>
</feature>
<feature type="region of interest" description="Disordered" evidence="1">
    <location>
        <begin position="376"/>
        <end position="422"/>
    </location>
</feature>
<sequence>MKIMKRIASMLLAICLIVPCFSMVTKAAEGVIFFTDLETKVGDTFDITGTVVSKGGTLKDVSVQMSYDTSYMRFVSGDGVNADSEGKLTYTGTGSSDRLEFTMTFQALQEGSSRMTQEAATVTTTSGETLSCTNGYSDVTIGAGDPSKIVDTGNTSEVTIDGQSYTLSEAFSDNEIPAGFTTGDITYEGTTYKGAVQANSDIALAYLIDSNQAGKFWVYNSTDGTFSPCDELLISDEYSIIVLNGRNEVKMPDKYEEVSMEINGTSYPVWTEPDRDGFYILYAVNNEGEKSLYLYDSLEHTYQRMETPKAVSSEKKTASNLWGKMSEVITNYLVWFVVGVVCLLLILVIFLIVFAVKLHHRNVELDDLYDEYGIDDEQDSQSLPKGTNRNHARASYEDDEDDFDDYYEDDEYYDDDDNEDDLSELRRDFMSELDRKKTYDEYYDDDDFEEGYEDERPRKSSKSKDDTFTMDFIDLD</sequence>
<gene>
    <name evidence="4" type="ORF">LIZ65_13715</name>
</gene>
<protein>
    <recommendedName>
        <fullName evidence="6">Cohesin domain-containing protein</fullName>
    </recommendedName>
</protein>
<evidence type="ECO:0000313" key="4">
    <source>
        <dbReference type="EMBL" id="MCB7388340.1"/>
    </source>
</evidence>
<feature type="chain" id="PRO_5046898988" description="Cohesin domain-containing protein" evidence="3">
    <location>
        <begin position="28"/>
        <end position="476"/>
    </location>
</feature>
<proteinExistence type="predicted"/>
<feature type="compositionally biased region" description="Acidic residues" evidence="1">
    <location>
        <begin position="444"/>
        <end position="453"/>
    </location>
</feature>
<name>A0ABS8DIT3_9FIRM</name>
<evidence type="ECO:0000256" key="3">
    <source>
        <dbReference type="SAM" id="SignalP"/>
    </source>
</evidence>
<accession>A0ABS8DIT3</accession>
<keyword evidence="2" id="KW-0812">Transmembrane</keyword>
<keyword evidence="2" id="KW-1133">Transmembrane helix</keyword>
<feature type="region of interest" description="Disordered" evidence="1">
    <location>
        <begin position="444"/>
        <end position="476"/>
    </location>
</feature>
<organism evidence="4 5">
    <name type="scientific">Bariatricus massiliensis</name>
    <dbReference type="NCBI Taxonomy" id="1745713"/>
    <lineage>
        <taxon>Bacteria</taxon>
        <taxon>Bacillati</taxon>
        <taxon>Bacillota</taxon>
        <taxon>Clostridia</taxon>
        <taxon>Lachnospirales</taxon>
        <taxon>Lachnospiraceae</taxon>
        <taxon>Bariatricus</taxon>
    </lineage>
</organism>
<dbReference type="EMBL" id="JAJCIS010000010">
    <property type="protein sequence ID" value="MCB7388340.1"/>
    <property type="molecule type" value="Genomic_DNA"/>
</dbReference>
<evidence type="ECO:0000256" key="2">
    <source>
        <dbReference type="SAM" id="Phobius"/>
    </source>
</evidence>
<evidence type="ECO:0000256" key="1">
    <source>
        <dbReference type="SAM" id="MobiDB-lite"/>
    </source>
</evidence>
<feature type="compositionally biased region" description="Acidic residues" evidence="1">
    <location>
        <begin position="397"/>
        <end position="422"/>
    </location>
</feature>
<reference evidence="4 5" key="1">
    <citation type="submission" date="2021-10" db="EMBL/GenBank/DDBJ databases">
        <title>Collection of gut derived symbiotic bacterial strains cultured from healthy donors.</title>
        <authorList>
            <person name="Lin H."/>
            <person name="Littmann E."/>
            <person name="Kohout C."/>
            <person name="Pamer E.G."/>
        </authorList>
    </citation>
    <scope>NUCLEOTIDE SEQUENCE [LARGE SCALE GENOMIC DNA]</scope>
    <source>
        <strain evidence="4 5">DFI.1.165</strain>
    </source>
</reference>
<keyword evidence="5" id="KW-1185">Reference proteome</keyword>